<dbReference type="Proteomes" id="UP000027222">
    <property type="component" value="Unassembled WGS sequence"/>
</dbReference>
<keyword evidence="2" id="KW-1185">Reference proteome</keyword>
<sequence length="288" mass="32662">MSENRSSSSDATHHTLPMELIHKVLLFLASVETPIPTLLLVCRTAQAWMLPLLYHSIKFTKSTQLSKFLVDHDIPNDLMESRFSLIQNLYIGETPSEAGDLAYGSTNWPLTILTRLLWLCISLKRLVILNLDQNKWHTVEHAVPSSIEYLTLGPSHGPFLPQNLKKRPLLKHFTSISTHMRDDEVQDIVCYPSMQTLVRISEGSSRAASLAAEQARCVSKSQTLERLDIVVCGWSLGTELAVVAARQMLNEVIDDSRISILMDRRAWTSVVYDQYEDWRLAYITSLII</sequence>
<gene>
    <name evidence="1" type="ORF">GALMADRAFT_265460</name>
</gene>
<proteinExistence type="predicted"/>
<name>A0A067TAP8_GALM3</name>
<dbReference type="OrthoDB" id="2998779at2759"/>
<reference evidence="2" key="1">
    <citation type="journal article" date="2014" name="Proc. Natl. Acad. Sci. U.S.A.">
        <title>Extensive sampling of basidiomycete genomes demonstrates inadequacy of the white-rot/brown-rot paradigm for wood decay fungi.</title>
        <authorList>
            <person name="Riley R."/>
            <person name="Salamov A.A."/>
            <person name="Brown D.W."/>
            <person name="Nagy L.G."/>
            <person name="Floudas D."/>
            <person name="Held B.W."/>
            <person name="Levasseur A."/>
            <person name="Lombard V."/>
            <person name="Morin E."/>
            <person name="Otillar R."/>
            <person name="Lindquist E.A."/>
            <person name="Sun H."/>
            <person name="LaButti K.M."/>
            <person name="Schmutz J."/>
            <person name="Jabbour D."/>
            <person name="Luo H."/>
            <person name="Baker S.E."/>
            <person name="Pisabarro A.G."/>
            <person name="Walton J.D."/>
            <person name="Blanchette R.A."/>
            <person name="Henrissat B."/>
            <person name="Martin F."/>
            <person name="Cullen D."/>
            <person name="Hibbett D.S."/>
            <person name="Grigoriev I.V."/>
        </authorList>
    </citation>
    <scope>NUCLEOTIDE SEQUENCE [LARGE SCALE GENOMIC DNA]</scope>
    <source>
        <strain evidence="2">CBS 339.88</strain>
    </source>
</reference>
<dbReference type="EMBL" id="KL142372">
    <property type="protein sequence ID" value="KDR80300.1"/>
    <property type="molecule type" value="Genomic_DNA"/>
</dbReference>
<evidence type="ECO:0008006" key="3">
    <source>
        <dbReference type="Google" id="ProtNLM"/>
    </source>
</evidence>
<accession>A0A067TAP8</accession>
<dbReference type="HOGENOM" id="CLU_073386_0_0_1"/>
<evidence type="ECO:0000313" key="2">
    <source>
        <dbReference type="Proteomes" id="UP000027222"/>
    </source>
</evidence>
<protein>
    <recommendedName>
        <fullName evidence="3">F-box domain-containing protein</fullName>
    </recommendedName>
</protein>
<organism evidence="1 2">
    <name type="scientific">Galerina marginata (strain CBS 339.88)</name>
    <dbReference type="NCBI Taxonomy" id="685588"/>
    <lineage>
        <taxon>Eukaryota</taxon>
        <taxon>Fungi</taxon>
        <taxon>Dikarya</taxon>
        <taxon>Basidiomycota</taxon>
        <taxon>Agaricomycotina</taxon>
        <taxon>Agaricomycetes</taxon>
        <taxon>Agaricomycetidae</taxon>
        <taxon>Agaricales</taxon>
        <taxon>Agaricineae</taxon>
        <taxon>Strophariaceae</taxon>
        <taxon>Galerina</taxon>
    </lineage>
</organism>
<evidence type="ECO:0000313" key="1">
    <source>
        <dbReference type="EMBL" id="KDR80300.1"/>
    </source>
</evidence>
<dbReference type="AlphaFoldDB" id="A0A067TAP8"/>